<dbReference type="EMBL" id="RCHU02000004">
    <property type="protein sequence ID" value="KAL3596216.1"/>
    <property type="molecule type" value="Genomic_DNA"/>
</dbReference>
<evidence type="ECO:0000313" key="1">
    <source>
        <dbReference type="EMBL" id="KAL3596216.1"/>
    </source>
</evidence>
<comment type="caution">
    <text evidence="1">The sequence shown here is derived from an EMBL/GenBank/DDBJ whole genome shotgun (WGS) entry which is preliminary data.</text>
</comment>
<organism evidence="1 2">
    <name type="scientific">Populus alba</name>
    <name type="common">White poplar</name>
    <dbReference type="NCBI Taxonomy" id="43335"/>
    <lineage>
        <taxon>Eukaryota</taxon>
        <taxon>Viridiplantae</taxon>
        <taxon>Streptophyta</taxon>
        <taxon>Embryophyta</taxon>
        <taxon>Tracheophyta</taxon>
        <taxon>Spermatophyta</taxon>
        <taxon>Magnoliopsida</taxon>
        <taxon>eudicotyledons</taxon>
        <taxon>Gunneridae</taxon>
        <taxon>Pentapetalae</taxon>
        <taxon>rosids</taxon>
        <taxon>fabids</taxon>
        <taxon>Malpighiales</taxon>
        <taxon>Salicaceae</taxon>
        <taxon>Saliceae</taxon>
        <taxon>Populus</taxon>
    </lineage>
</organism>
<proteinExistence type="predicted"/>
<dbReference type="Proteomes" id="UP000309997">
    <property type="component" value="Unassembled WGS sequence"/>
</dbReference>
<keyword evidence="2" id="KW-1185">Reference proteome</keyword>
<evidence type="ECO:0000313" key="2">
    <source>
        <dbReference type="Proteomes" id="UP000309997"/>
    </source>
</evidence>
<sequence>MAEEDNQSLHNENNENNRVRTLRDHMNPTRTSAPSCIVFPPDASHFNFKPGIIQLLPSFHGLDLENPYLHLREFEEVCNTYNNLNCSMNTIRLKLFPFSLKDKAKTWLQNLRYRDLLNTCPHHGFETWRLVSQFYEGLTPKDRQMVELMCNGTFEDKDPNEAMEYLDLLAENAQNWDTKGTYEAPTRKVEALELKKSGQLKSVQDIVCQICETNEHTTNDCPTLPSFKECLHEQAHALNSFQRPNHNPYSQTYNPGWRNHPNFSWKSDNNNAQTTQPPFQAHHNFQNSHGYAPPYAPPPRRNLEETLHAFIEKQETINTQLTQSMTNFKDALAKFTSALSFQEKGKFPSQPQQNPKGQYNANASSSESQHMDQVKSVITLRSGKVIEKPTLEPCEKDDESISEGKEGVEFEHCEEKTDSPQALPFPHAMTKQRKVNHNSEILEIFKQVRINIPLLDAIKQVPSYAKFLKDLCTVKRKLNVKKKAFLAEQVSAILQNNNALKYKDPGCPTISCFIGEHKIERALVDLGASVNLLPYSVFQSLNLGELKPTSVTLLLADRSIKVPRGIVEDVLVQVDKFIYPVDFIVLDTQPVEACNSIPVILGRPFLATSNALINCRNGLMKLSFGNMTLEMNIFNICKQPGDDNDLHEVDFIEKLVHDQFQTTSSETKIDEPDELQMVYFQEEAKACNWRPQIEELPSRSIESIPSSVQPPKLDLKPLPVNLKYSFLGENETFPVIISSKLNAHQEGKLLQTLKMHKNALGWTIADIKGISPLICTHRIYLEENAKPSREMQRRLNPNMKEVVKNEVIKLLDNGIIYSISDSKWVSPTQVVPKKSGVTVITNEKNELIPTRTITGWRMCIDYRKLNSMTRKDHFPLPFMDQILERVAGHEFYCFLDGYSGYNQIEIALEDQEKTTFTCPFGTFAYRRMPFGLCNAPATFQRCMLSIFSDMVERFLEIFMDDFSVFGDSFDDCLTNLEKVLNRCEEKNLVLNWEKCHFMVTNGIVLGHIVSSTGIEVDKSKIELIANLPTPKSVKDVRSFLGHAGFYRRFIKDFSVISKPLCNLLSKETVFEWTEQCEKAFVKLKSLLTSAPVIQPPDWSLPFEIMCDASDYAVGAVLGQRKDKKPYVIYYARQLPAHWSTQDKRKFLNEVKNFYWDDPYLFKYCPDQIFRRCIPDNEVSSVIKFCHSEACGGHFSSRKTTAKILQSGFYWPTMFKDSHAFCKTCENCQKLGSISKHHMMPLNLILVIEIFDCWGIDFMGPFPPSFGFLYILVAVDYVSKWIEAIPSRTNDHKTVIKFLKENILSRFGIPRAMISDGGTHFCNKPFESLMKKYGITHKVATPYHPQTSGQVELANREIKQILEKTVNPNRKDWSLRLNDALWAYRTAYKTSLGMSPYRLVYGKPCHLPVEIEHKAYWAIKAFNSNTDDASQLRKLQINELEEIRNDAYDNSRIHKARIKEFHDKKILRKTFNVGQKVLLYNSRLHLFPGKLRSRWSGPFIVKYVYPYGACDIENPKNGNVFKVNGHRLKVYFDNFSVENDSIELSDPVYKD</sequence>
<name>A0ACC4CEH4_POPAL</name>
<gene>
    <name evidence="1" type="ORF">D5086_007853</name>
</gene>
<protein>
    <submittedName>
        <fullName evidence="1">Uncharacterized protein</fullName>
    </submittedName>
</protein>
<accession>A0ACC4CEH4</accession>
<reference evidence="1 2" key="1">
    <citation type="journal article" date="2024" name="Plant Biotechnol. J.">
        <title>Genome and CRISPR/Cas9 system of a widespread forest tree (Populus alba) in the world.</title>
        <authorList>
            <person name="Liu Y.J."/>
            <person name="Jiang P.F."/>
            <person name="Han X.M."/>
            <person name="Li X.Y."/>
            <person name="Wang H.M."/>
            <person name="Wang Y.J."/>
            <person name="Wang X.X."/>
            <person name="Zeng Q.Y."/>
        </authorList>
    </citation>
    <scope>NUCLEOTIDE SEQUENCE [LARGE SCALE GENOMIC DNA]</scope>
    <source>
        <strain evidence="2">cv. PAL-ZL1</strain>
    </source>
</reference>